<comment type="caution">
    <text evidence="4">The sequence shown here is derived from an EMBL/GenBank/DDBJ whole genome shotgun (WGS) entry which is preliminary data.</text>
</comment>
<protein>
    <recommendedName>
        <fullName evidence="3">Secretion system C-terminal sorting domain-containing protein</fullName>
    </recommendedName>
</protein>
<reference evidence="4 5" key="1">
    <citation type="submission" date="2017-12" db="EMBL/GenBank/DDBJ databases">
        <title>The draft genome sequence of Brumimicrobium saltpan LHR20.</title>
        <authorList>
            <person name="Do Z.-J."/>
            <person name="Luo H.-R."/>
        </authorList>
    </citation>
    <scope>NUCLEOTIDE SEQUENCE [LARGE SCALE GENOMIC DNA]</scope>
    <source>
        <strain evidence="4 5">LHR20</strain>
    </source>
</reference>
<feature type="chain" id="PRO_5014180710" description="Secretion system C-terminal sorting domain-containing protein" evidence="2">
    <location>
        <begin position="20"/>
        <end position="116"/>
    </location>
</feature>
<dbReference type="Pfam" id="PF18962">
    <property type="entry name" value="Por_Secre_tail"/>
    <property type="match status" value="1"/>
</dbReference>
<dbReference type="AlphaFoldDB" id="A0A2I0R2E9"/>
<dbReference type="InterPro" id="IPR026444">
    <property type="entry name" value="Secre_tail"/>
</dbReference>
<evidence type="ECO:0000313" key="5">
    <source>
        <dbReference type="Proteomes" id="UP000236654"/>
    </source>
</evidence>
<organism evidence="4 5">
    <name type="scientific">Brumimicrobium salinarum</name>
    <dbReference type="NCBI Taxonomy" id="2058658"/>
    <lineage>
        <taxon>Bacteria</taxon>
        <taxon>Pseudomonadati</taxon>
        <taxon>Bacteroidota</taxon>
        <taxon>Flavobacteriia</taxon>
        <taxon>Flavobacteriales</taxon>
        <taxon>Crocinitomicaceae</taxon>
        <taxon>Brumimicrobium</taxon>
    </lineage>
</organism>
<evidence type="ECO:0000313" key="4">
    <source>
        <dbReference type="EMBL" id="PKR80570.1"/>
    </source>
</evidence>
<feature type="domain" description="Secretion system C-terminal sorting" evidence="3">
    <location>
        <begin position="55"/>
        <end position="114"/>
    </location>
</feature>
<evidence type="ECO:0000256" key="1">
    <source>
        <dbReference type="ARBA" id="ARBA00022729"/>
    </source>
</evidence>
<gene>
    <name evidence="4" type="ORF">CW751_09355</name>
</gene>
<evidence type="ECO:0000256" key="2">
    <source>
        <dbReference type="SAM" id="SignalP"/>
    </source>
</evidence>
<proteinExistence type="predicted"/>
<evidence type="ECO:0000259" key="3">
    <source>
        <dbReference type="Pfam" id="PF18962"/>
    </source>
</evidence>
<dbReference type="NCBIfam" id="TIGR04183">
    <property type="entry name" value="Por_Secre_tail"/>
    <property type="match status" value="1"/>
</dbReference>
<dbReference type="RefSeq" id="WP_101334740.1">
    <property type="nucleotide sequence ID" value="NZ_PJNI01000009.1"/>
</dbReference>
<dbReference type="Proteomes" id="UP000236654">
    <property type="component" value="Unassembled WGS sequence"/>
</dbReference>
<feature type="signal peptide" evidence="2">
    <location>
        <begin position="1"/>
        <end position="19"/>
    </location>
</feature>
<name>A0A2I0R2E9_9FLAO</name>
<keyword evidence="5" id="KW-1185">Reference proteome</keyword>
<sequence>MMKKMILVAAFISALNASSQDNVRNIELQQQEYHFNTVSFEVHQLENNLIEVNVWGVENDLSSIAIINQRGKTLIYKYVDSENKKYEFELDNLKPGKYFVKLHMDNEIRMKSIFIR</sequence>
<dbReference type="OrthoDB" id="1467635at2"/>
<keyword evidence="1 2" id="KW-0732">Signal</keyword>
<accession>A0A2I0R2E9</accession>
<dbReference type="EMBL" id="PJNI01000009">
    <property type="protein sequence ID" value="PKR80570.1"/>
    <property type="molecule type" value="Genomic_DNA"/>
</dbReference>